<name>A0A2S0VPD9_9ALTE</name>
<dbReference type="OrthoDB" id="321327at2"/>
<evidence type="ECO:0000256" key="1">
    <source>
        <dbReference type="ARBA" id="ARBA00008416"/>
    </source>
</evidence>
<dbReference type="Gene3D" id="2.60.120.10">
    <property type="entry name" value="Jelly Rolls"/>
    <property type="match status" value="1"/>
</dbReference>
<comment type="similarity">
    <text evidence="1 2">Belongs to the pirin family.</text>
</comment>
<sequence>MKILHRDSLPRGGFAGLRETRLIYDKRINPSAPDHVWQGLGNFVYLADAKYLPYGETKMHSHKEIDIVTVLLEGQLAHEGSLEHGQSLEAPQVQVQRAGGEGFSHNEINPNEDGTRLLQIWVLPEQAGLPAQYKVYNPALNQMQRIYGGNKTQTETFDSNTVIEVGVLNKGAVIERQGDCLIYVVNGQATINDQLVQDGDLVRGADLNLLVTSEQVHLSVFYVEL</sequence>
<dbReference type="RefSeq" id="WP_108602158.1">
    <property type="nucleotide sequence ID" value="NZ_CP026604.1"/>
</dbReference>
<gene>
    <name evidence="4" type="ORF">C2869_06365</name>
</gene>
<dbReference type="KEGG" id="cate:C2869_06365"/>
<evidence type="ECO:0000313" key="5">
    <source>
        <dbReference type="Proteomes" id="UP000244441"/>
    </source>
</evidence>
<dbReference type="PANTHER" id="PTHR43212:SF3">
    <property type="entry name" value="QUERCETIN 2,3-DIOXYGENASE"/>
    <property type="match status" value="1"/>
</dbReference>
<dbReference type="InterPro" id="IPR012093">
    <property type="entry name" value="Pirin"/>
</dbReference>
<dbReference type="InterPro" id="IPR014710">
    <property type="entry name" value="RmlC-like_jellyroll"/>
</dbReference>
<evidence type="ECO:0000256" key="2">
    <source>
        <dbReference type="RuleBase" id="RU003457"/>
    </source>
</evidence>
<dbReference type="InterPro" id="IPR011051">
    <property type="entry name" value="RmlC_Cupin_sf"/>
</dbReference>
<keyword evidence="5" id="KW-1185">Reference proteome</keyword>
<dbReference type="PANTHER" id="PTHR43212">
    <property type="entry name" value="QUERCETIN 2,3-DIOXYGENASE"/>
    <property type="match status" value="1"/>
</dbReference>
<reference evidence="4 5" key="1">
    <citation type="submission" date="2018-01" db="EMBL/GenBank/DDBJ databases">
        <title>Genome sequence of a Cantenovulum-like bacteria.</title>
        <authorList>
            <person name="Tan W.R."/>
            <person name="Lau N.-S."/>
            <person name="Go F."/>
            <person name="Amirul A.-A.A."/>
        </authorList>
    </citation>
    <scope>NUCLEOTIDE SEQUENCE [LARGE SCALE GENOMIC DNA]</scope>
    <source>
        <strain evidence="4 5">CCB-QB4</strain>
    </source>
</reference>
<dbReference type="Pfam" id="PF02678">
    <property type="entry name" value="Pirin"/>
    <property type="match status" value="1"/>
</dbReference>
<dbReference type="EMBL" id="CP026604">
    <property type="protein sequence ID" value="AWB66087.1"/>
    <property type="molecule type" value="Genomic_DNA"/>
</dbReference>
<accession>A0A2S0VPD9</accession>
<dbReference type="AlphaFoldDB" id="A0A2S0VPD9"/>
<proteinExistence type="inferred from homology"/>
<dbReference type="InterPro" id="IPR003829">
    <property type="entry name" value="Pirin_N_dom"/>
</dbReference>
<dbReference type="Proteomes" id="UP000244441">
    <property type="component" value="Chromosome"/>
</dbReference>
<dbReference type="SUPFAM" id="SSF51182">
    <property type="entry name" value="RmlC-like cupins"/>
    <property type="match status" value="1"/>
</dbReference>
<organism evidence="4 5">
    <name type="scientific">Saccharobesus litoralis</name>
    <dbReference type="NCBI Taxonomy" id="2172099"/>
    <lineage>
        <taxon>Bacteria</taxon>
        <taxon>Pseudomonadati</taxon>
        <taxon>Pseudomonadota</taxon>
        <taxon>Gammaproteobacteria</taxon>
        <taxon>Alteromonadales</taxon>
        <taxon>Alteromonadaceae</taxon>
        <taxon>Saccharobesus</taxon>
    </lineage>
</organism>
<feature type="domain" description="Pirin N-terminal" evidence="3">
    <location>
        <begin position="55"/>
        <end position="122"/>
    </location>
</feature>
<evidence type="ECO:0000259" key="3">
    <source>
        <dbReference type="Pfam" id="PF02678"/>
    </source>
</evidence>
<protein>
    <submittedName>
        <fullName evidence="4">Pilus assembly protein</fullName>
    </submittedName>
</protein>
<evidence type="ECO:0000313" key="4">
    <source>
        <dbReference type="EMBL" id="AWB66087.1"/>
    </source>
</evidence>